<dbReference type="OrthoDB" id="4338936at2"/>
<feature type="transmembrane region" description="Helical" evidence="1">
    <location>
        <begin position="87"/>
        <end position="107"/>
    </location>
</feature>
<keyword evidence="1" id="KW-0812">Transmembrane</keyword>
<feature type="transmembrane region" description="Helical" evidence="1">
    <location>
        <begin position="58"/>
        <end position="81"/>
    </location>
</feature>
<gene>
    <name evidence="2" type="ORF">CTZ28_02385</name>
</gene>
<accession>A0A3M0INB9</accession>
<evidence type="ECO:0000313" key="3">
    <source>
        <dbReference type="Proteomes" id="UP000270471"/>
    </source>
</evidence>
<name>A0A3M0INB9_9ACTN</name>
<dbReference type="Proteomes" id="UP000270471">
    <property type="component" value="Unassembled WGS sequence"/>
</dbReference>
<dbReference type="AlphaFoldDB" id="A0A3M0INB9"/>
<keyword evidence="1" id="KW-1133">Transmembrane helix</keyword>
<comment type="caution">
    <text evidence="2">The sequence shown here is derived from an EMBL/GenBank/DDBJ whole genome shotgun (WGS) entry which is preliminary data.</text>
</comment>
<feature type="transmembrane region" description="Helical" evidence="1">
    <location>
        <begin position="32"/>
        <end position="51"/>
    </location>
</feature>
<reference evidence="2 3" key="1">
    <citation type="submission" date="2017-11" db="EMBL/GenBank/DDBJ databases">
        <title>Draft genome of actinobacteria isolated from guarana (Paullinia cupana (Mart.) Ducke.</title>
        <authorList>
            <person name="Siqueira K.A."/>
            <person name="Liotti R.G."/>
            <person name="Mendes T.A.O."/>
            <person name="Soares M.A."/>
        </authorList>
    </citation>
    <scope>NUCLEOTIDE SEQUENCE [LARGE SCALE GENOMIC DNA]</scope>
    <source>
        <strain evidence="2 3">193</strain>
    </source>
</reference>
<evidence type="ECO:0000313" key="2">
    <source>
        <dbReference type="EMBL" id="RMB87819.1"/>
    </source>
</evidence>
<keyword evidence="3" id="KW-1185">Reference proteome</keyword>
<dbReference type="RefSeq" id="WP_121887487.1">
    <property type="nucleotide sequence ID" value="NZ_PENI01000001.1"/>
</dbReference>
<sequence length="247" mass="26077">MGRVRVAFGLLVVVVGTAWLLGGPDAVRSGGRWTLVLLPYVLLGLGLLLLLRAAVPRGLLAAPLALILVGALWAAYAAGWLGGAGRFWPGLIVLLGAAIALGGVPVATGTGNDGPLRHYRSVVLPLRPELVTEPGTGLRRITVASYLGDVRLRLADVPFQSETVLDTTVEVLELDVTLLFGSVAIELDHRCAVVKGDVTNALAVHFADQVRVYATTDIYADEARTELPRRIQLNVIGVGGTVAIRSR</sequence>
<keyword evidence="1" id="KW-0472">Membrane</keyword>
<evidence type="ECO:0000256" key="1">
    <source>
        <dbReference type="SAM" id="Phobius"/>
    </source>
</evidence>
<proteinExistence type="predicted"/>
<protein>
    <submittedName>
        <fullName evidence="2">Uncharacterized protein</fullName>
    </submittedName>
</protein>
<dbReference type="EMBL" id="PENI01000001">
    <property type="protein sequence ID" value="RMB87819.1"/>
    <property type="molecule type" value="Genomic_DNA"/>
</dbReference>
<organism evidence="2 3">
    <name type="scientific">Streptomyces shenzhenensis</name>
    <dbReference type="NCBI Taxonomy" id="943815"/>
    <lineage>
        <taxon>Bacteria</taxon>
        <taxon>Bacillati</taxon>
        <taxon>Actinomycetota</taxon>
        <taxon>Actinomycetes</taxon>
        <taxon>Kitasatosporales</taxon>
        <taxon>Streptomycetaceae</taxon>
        <taxon>Streptomyces</taxon>
    </lineage>
</organism>